<dbReference type="AlphaFoldDB" id="A0AB39TLZ2"/>
<dbReference type="RefSeq" id="WP_369183689.1">
    <property type="nucleotide sequence ID" value="NZ_CP163445.1"/>
</dbReference>
<name>A0AB39TLZ2_9ACTN</name>
<accession>A0AB39TLZ2</accession>
<evidence type="ECO:0008006" key="2">
    <source>
        <dbReference type="Google" id="ProtNLM"/>
    </source>
</evidence>
<dbReference type="EMBL" id="CP163445">
    <property type="protein sequence ID" value="XDQ80147.1"/>
    <property type="molecule type" value="Genomic_DNA"/>
</dbReference>
<gene>
    <name evidence="1" type="ORF">AB2U05_17625</name>
</gene>
<evidence type="ECO:0000313" key="1">
    <source>
        <dbReference type="EMBL" id="XDQ80147.1"/>
    </source>
</evidence>
<sequence>MNAAGPGMDDEDPCVDCGSALGVWELGRCGCRGPIGRSQADILYAVACSVAAPVHVRDLVRLAQLDHGRRIAEASAKVAVAGDRRFCWAGAGVYGLYRHGPMPGPRTLGDAGRLVLAASDRPLTATALDYCLKGFSYRYNVASLRNALRQSSRIESRSDGQWWTPRGPTAEQLLLAEVPAVPRRRDADWVRLRNRLATRIAAALADRDERLRALAGSRPYGLDWGEQLAFQ</sequence>
<reference evidence="1" key="1">
    <citation type="submission" date="2024-07" db="EMBL/GenBank/DDBJ databases">
        <authorList>
            <person name="Yu S.T."/>
        </authorList>
    </citation>
    <scope>NUCLEOTIDE SEQUENCE</scope>
    <source>
        <strain evidence="1">Y1</strain>
    </source>
</reference>
<proteinExistence type="predicted"/>
<organism evidence="1">
    <name type="scientific">Streptomyces sp. Y1</name>
    <dbReference type="NCBI Taxonomy" id="3238634"/>
    <lineage>
        <taxon>Bacteria</taxon>
        <taxon>Bacillati</taxon>
        <taxon>Actinomycetota</taxon>
        <taxon>Actinomycetes</taxon>
        <taxon>Kitasatosporales</taxon>
        <taxon>Streptomycetaceae</taxon>
        <taxon>Streptomyces</taxon>
    </lineage>
</organism>
<protein>
    <recommendedName>
        <fullName evidence="2">HTH HARE-type domain-containing protein</fullName>
    </recommendedName>
</protein>